<dbReference type="InterPro" id="IPR011455">
    <property type="entry name" value="DUF1561"/>
</dbReference>
<dbReference type="EMBL" id="ANCE01000182">
    <property type="protein sequence ID" value="EMK21824.1"/>
    <property type="molecule type" value="Genomic_DNA"/>
</dbReference>
<sequence>MRNWKKVLIVVLLVSIGLGFEYGMNPTPVDASSKANYSVIQKPTDPPKDKPIKVNVSDGGTFCYGPTFSG</sequence>
<name>M6F757_9LEPT</name>
<comment type="caution">
    <text evidence="1">The sequence shown here is derived from an EMBL/GenBank/DDBJ whole genome shotgun (WGS) entry which is preliminary data.</text>
</comment>
<dbReference type="RefSeq" id="WP_020763906.1">
    <property type="nucleotide sequence ID" value="NZ_ANCE01000182.1"/>
</dbReference>
<organism evidence="1 2">
    <name type="scientific">Leptospira kirschneri serovar Bulgarica str. Nikolaevo</name>
    <dbReference type="NCBI Taxonomy" id="1240687"/>
    <lineage>
        <taxon>Bacteria</taxon>
        <taxon>Pseudomonadati</taxon>
        <taxon>Spirochaetota</taxon>
        <taxon>Spirochaetia</taxon>
        <taxon>Leptospirales</taxon>
        <taxon>Leptospiraceae</taxon>
        <taxon>Leptospira</taxon>
    </lineage>
</organism>
<protein>
    <submittedName>
        <fullName evidence="1">Uncharacterized protein</fullName>
    </submittedName>
</protein>
<dbReference type="AlphaFoldDB" id="M6F757"/>
<dbReference type="Pfam" id="PF07598">
    <property type="entry name" value="DUF1561"/>
    <property type="match status" value="1"/>
</dbReference>
<dbReference type="Proteomes" id="UP000011980">
    <property type="component" value="Unassembled WGS sequence"/>
</dbReference>
<evidence type="ECO:0000313" key="2">
    <source>
        <dbReference type="Proteomes" id="UP000011980"/>
    </source>
</evidence>
<proteinExistence type="predicted"/>
<accession>M6F757</accession>
<gene>
    <name evidence="1" type="ORF">LEP1GSC008_1204</name>
</gene>
<evidence type="ECO:0000313" key="1">
    <source>
        <dbReference type="EMBL" id="EMK21824.1"/>
    </source>
</evidence>
<feature type="non-terminal residue" evidence="1">
    <location>
        <position position="70"/>
    </location>
</feature>
<reference evidence="1 2" key="1">
    <citation type="submission" date="2013-01" db="EMBL/GenBank/DDBJ databases">
        <authorList>
            <person name="Harkins D.M."/>
            <person name="Durkin A.S."/>
            <person name="Brinkac L.M."/>
            <person name="Haft D.H."/>
            <person name="Selengut J.D."/>
            <person name="Sanka R."/>
            <person name="DePew J."/>
            <person name="Purushe J."/>
            <person name="Galloway R.L."/>
            <person name="Vinetz J.M."/>
            <person name="Sutton G.G."/>
            <person name="Nierman W.C."/>
            <person name="Fouts D.E."/>
        </authorList>
    </citation>
    <scope>NUCLEOTIDE SEQUENCE [LARGE SCALE GENOMIC DNA]</scope>
    <source>
        <strain evidence="1 2">Nikolaevo</strain>
    </source>
</reference>